<dbReference type="GO" id="GO:0000407">
    <property type="term" value="C:phagophore assembly site"/>
    <property type="evidence" value="ECO:0007669"/>
    <property type="project" value="TreeGrafter"/>
</dbReference>
<dbReference type="GO" id="GO:0000045">
    <property type="term" value="P:autophagosome assembly"/>
    <property type="evidence" value="ECO:0007669"/>
    <property type="project" value="TreeGrafter"/>
</dbReference>
<dbReference type="EMBL" id="BRPK01000002">
    <property type="protein sequence ID" value="GLB35634.1"/>
    <property type="molecule type" value="Genomic_DNA"/>
</dbReference>
<reference evidence="4" key="1">
    <citation type="submission" date="2022-07" db="EMBL/GenBank/DDBJ databases">
        <title>The genome of Lyophyllum shimeji provides insight into the initial evolution of ectomycorrhizal fungal genome.</title>
        <authorList>
            <person name="Kobayashi Y."/>
            <person name="Shibata T."/>
            <person name="Hirakawa H."/>
            <person name="Shigenobu S."/>
            <person name="Nishiyama T."/>
            <person name="Yamada A."/>
            <person name="Hasebe M."/>
            <person name="Kawaguchi M."/>
        </authorList>
    </citation>
    <scope>NUCLEOTIDE SEQUENCE</scope>
    <source>
        <strain evidence="4">AT787</strain>
    </source>
</reference>
<dbReference type="Pfam" id="PF07855">
    <property type="entry name" value="ATG101"/>
    <property type="match status" value="1"/>
</dbReference>
<dbReference type="OrthoDB" id="10259639at2759"/>
<keyword evidence="5" id="KW-1185">Reference proteome</keyword>
<dbReference type="AlphaFoldDB" id="A0A9P3UIJ9"/>
<dbReference type="InterPro" id="IPR012445">
    <property type="entry name" value="ATG101"/>
</dbReference>
<evidence type="ECO:0000256" key="3">
    <source>
        <dbReference type="ARBA" id="ARBA00023006"/>
    </source>
</evidence>
<organism evidence="4 5">
    <name type="scientific">Lyophyllum shimeji</name>
    <name type="common">Hon-shimeji</name>
    <name type="synonym">Tricholoma shimeji</name>
    <dbReference type="NCBI Taxonomy" id="47721"/>
    <lineage>
        <taxon>Eukaryota</taxon>
        <taxon>Fungi</taxon>
        <taxon>Dikarya</taxon>
        <taxon>Basidiomycota</taxon>
        <taxon>Agaricomycotina</taxon>
        <taxon>Agaricomycetes</taxon>
        <taxon>Agaricomycetidae</taxon>
        <taxon>Agaricales</taxon>
        <taxon>Tricholomatineae</taxon>
        <taxon>Lyophyllaceae</taxon>
        <taxon>Lyophyllum</taxon>
    </lineage>
</organism>
<protein>
    <recommendedName>
        <fullName evidence="2">Autophagy-related protein 101</fullName>
    </recommendedName>
</protein>
<evidence type="ECO:0000256" key="2">
    <source>
        <dbReference type="ARBA" id="ARBA00018874"/>
    </source>
</evidence>
<sequence length="187" mass="20739">MATGNVAYPTITIDLILDRLTTKDVLKAVLHSILFHRLFGTVKPQTFEVLDVTMPGVSDAGMEQLVNEKVDGLWKGIENGAHKRGQIRVTFSEKRPKKSWFQVYMGEEDVPWEQWVINAELRQPKADSDRQAFNARLADTLTQALHTMLTHTSSERGRAVVPLITNASGISPFPIDITVTVGGVEVG</sequence>
<comment type="similarity">
    <text evidence="1">Belongs to the ATG101 family.</text>
</comment>
<comment type="caution">
    <text evidence="4">The sequence shown here is derived from an EMBL/GenBank/DDBJ whole genome shotgun (WGS) entry which is preliminary data.</text>
</comment>
<dbReference type="GO" id="GO:0019901">
    <property type="term" value="F:protein kinase binding"/>
    <property type="evidence" value="ECO:0007669"/>
    <property type="project" value="TreeGrafter"/>
</dbReference>
<dbReference type="PANTHER" id="PTHR13292:SF0">
    <property type="entry name" value="AUTOPHAGY-RELATED PROTEIN 101"/>
    <property type="match status" value="1"/>
</dbReference>
<proteinExistence type="inferred from homology"/>
<evidence type="ECO:0000313" key="4">
    <source>
        <dbReference type="EMBL" id="GLB35634.1"/>
    </source>
</evidence>
<name>A0A9P3UIJ9_LYOSH</name>
<dbReference type="GO" id="GO:1990316">
    <property type="term" value="C:Atg1/ULK1 kinase complex"/>
    <property type="evidence" value="ECO:0007669"/>
    <property type="project" value="TreeGrafter"/>
</dbReference>
<evidence type="ECO:0000313" key="5">
    <source>
        <dbReference type="Proteomes" id="UP001063166"/>
    </source>
</evidence>
<gene>
    <name evidence="4" type="ORF">LshimejAT787_0211990</name>
</gene>
<accession>A0A9P3UIJ9</accession>
<dbReference type="Proteomes" id="UP001063166">
    <property type="component" value="Unassembled WGS sequence"/>
</dbReference>
<keyword evidence="3" id="KW-0072">Autophagy</keyword>
<evidence type="ECO:0000256" key="1">
    <source>
        <dbReference type="ARBA" id="ARBA00007130"/>
    </source>
</evidence>
<dbReference type="PANTHER" id="PTHR13292">
    <property type="entry name" value="AUTOPHAGY-RELATED PROTEIN 101"/>
    <property type="match status" value="1"/>
</dbReference>